<evidence type="ECO:0000256" key="6">
    <source>
        <dbReference type="ARBA" id="ARBA00023136"/>
    </source>
</evidence>
<keyword evidence="7" id="KW-0479">Metal-binding</keyword>
<dbReference type="STRING" id="471855.Shel_00250"/>
<dbReference type="RefSeq" id="WP_012797211.1">
    <property type="nucleotide sequence ID" value="NC_013165.1"/>
</dbReference>
<dbReference type="InterPro" id="IPR005744">
    <property type="entry name" value="Hy-lIII"/>
</dbReference>
<feature type="transmembrane region" description="Helical" evidence="8">
    <location>
        <begin position="156"/>
        <end position="175"/>
    </location>
</feature>
<keyword evidence="3" id="KW-1003">Cell membrane</keyword>
<sequence>MKNNKYHRASRVSRTSTEAAKHAWLPSQFEDIRKLSPAEAARKAKRVLRPIREYSLGEEICNALTHGLGAVLAIAALVIAVVTAVRHGGGVRIAAALIYTISMFVEYLMSTLYHALPAEGAKRVFKVLDHSAIYLFIAGSYTPFCLLTLAPDGGYLLCGVVWGLAIAGIAAEAFWTYRPRWVSAVLYLLMGWCVVWFLPPLVHALPTPGLILLVAGGIAYSIGAAFYVLKKVPYMHTVFHVLVVVGSVLQFLAIVLYVL</sequence>
<feature type="transmembrane region" description="Helical" evidence="8">
    <location>
        <begin position="181"/>
        <end position="198"/>
    </location>
</feature>
<dbReference type="eggNOG" id="COG1272">
    <property type="taxonomic scope" value="Bacteria"/>
</dbReference>
<reference evidence="9 10" key="1">
    <citation type="journal article" date="2009" name="Stand. Genomic Sci.">
        <title>Complete genome sequence of Slackia heliotrinireducens type strain (RHS 1).</title>
        <authorList>
            <person name="Pukall R."/>
            <person name="Lapidus A."/>
            <person name="Nolan M."/>
            <person name="Copeland A."/>
            <person name="Glavina Del Rio T."/>
            <person name="Lucas S."/>
            <person name="Chen F."/>
            <person name="Tice H."/>
            <person name="Cheng J.F."/>
            <person name="Chertkov O."/>
            <person name="Bruce D."/>
            <person name="Goodwin L."/>
            <person name="Kuske C."/>
            <person name="Brettin T."/>
            <person name="Detter J.C."/>
            <person name="Han C."/>
            <person name="Pitluck S."/>
            <person name="Pati A."/>
            <person name="Mavrommatis K."/>
            <person name="Ivanova N."/>
            <person name="Ovchinnikova G."/>
            <person name="Chen A."/>
            <person name="Palaniappan K."/>
            <person name="Schneider S."/>
            <person name="Rohde M."/>
            <person name="Chain P."/>
            <person name="D'haeseleer P."/>
            <person name="Goker M."/>
            <person name="Bristow J."/>
            <person name="Eisen J.A."/>
            <person name="Markowitz V."/>
            <person name="Kyrpides N.C."/>
            <person name="Klenk H.P."/>
            <person name="Hugenholtz P."/>
        </authorList>
    </citation>
    <scope>NUCLEOTIDE SEQUENCE [LARGE SCALE GENOMIC DNA]</scope>
    <source>
        <strain evidence="10">ATCC 29202 / DSM 20476 / NCTC 11029 / RHS 1</strain>
    </source>
</reference>
<keyword evidence="5 8" id="KW-1133">Transmembrane helix</keyword>
<dbReference type="InterPro" id="IPR004254">
    <property type="entry name" value="AdipoR/HlyIII-related"/>
</dbReference>
<accession>C7N0M2</accession>
<feature type="transmembrane region" description="Helical" evidence="8">
    <location>
        <begin position="97"/>
        <end position="116"/>
    </location>
</feature>
<protein>
    <submittedName>
        <fullName evidence="9">Channel protein, hemolysin III family</fullName>
    </submittedName>
</protein>
<feature type="transmembrane region" description="Helical" evidence="8">
    <location>
        <begin position="63"/>
        <end position="85"/>
    </location>
</feature>
<dbReference type="KEGG" id="shi:Shel_00250"/>
<dbReference type="GO" id="GO:0046872">
    <property type="term" value="F:metal ion binding"/>
    <property type="evidence" value="ECO:0007669"/>
    <property type="project" value="UniProtKB-KW"/>
</dbReference>
<dbReference type="HOGENOM" id="CLU_051078_1_1_11"/>
<evidence type="ECO:0000256" key="2">
    <source>
        <dbReference type="ARBA" id="ARBA00008488"/>
    </source>
</evidence>
<comment type="subcellular location">
    <subcellularLocation>
        <location evidence="1">Cell membrane</location>
        <topology evidence="1">Multi-pass membrane protein</topology>
    </subcellularLocation>
</comment>
<dbReference type="PANTHER" id="PTHR20855">
    <property type="entry name" value="ADIPOR/PROGESTIN RECEPTOR-RELATED"/>
    <property type="match status" value="1"/>
</dbReference>
<evidence type="ECO:0000256" key="8">
    <source>
        <dbReference type="SAM" id="Phobius"/>
    </source>
</evidence>
<evidence type="ECO:0000313" key="10">
    <source>
        <dbReference type="Proteomes" id="UP000002026"/>
    </source>
</evidence>
<feature type="binding site" evidence="7">
    <location>
        <position position="114"/>
    </location>
    <ligand>
        <name>Zn(2+)</name>
        <dbReference type="ChEBI" id="CHEBI:29105"/>
    </ligand>
</feature>
<keyword evidence="7" id="KW-0862">Zinc</keyword>
<dbReference type="AlphaFoldDB" id="C7N0M2"/>
<name>C7N0M2_SLAHD</name>
<dbReference type="GO" id="GO:0140911">
    <property type="term" value="F:pore-forming activity"/>
    <property type="evidence" value="ECO:0007669"/>
    <property type="project" value="InterPro"/>
</dbReference>
<evidence type="ECO:0000256" key="7">
    <source>
        <dbReference type="PIRSR" id="PIRSR604254-1"/>
    </source>
</evidence>
<evidence type="ECO:0000256" key="1">
    <source>
        <dbReference type="ARBA" id="ARBA00004651"/>
    </source>
</evidence>
<proteinExistence type="inferred from homology"/>
<organism evidence="9 10">
    <name type="scientific">Slackia heliotrinireducens (strain ATCC 29202 / DSM 20476 / NCTC 11029 / RHS 1)</name>
    <name type="common">Peptococcus heliotrinreducens</name>
    <dbReference type="NCBI Taxonomy" id="471855"/>
    <lineage>
        <taxon>Bacteria</taxon>
        <taxon>Bacillati</taxon>
        <taxon>Actinomycetota</taxon>
        <taxon>Coriobacteriia</taxon>
        <taxon>Eggerthellales</taxon>
        <taxon>Eggerthellaceae</taxon>
        <taxon>Slackia</taxon>
    </lineage>
</organism>
<dbReference type="Proteomes" id="UP000002026">
    <property type="component" value="Chromosome"/>
</dbReference>
<gene>
    <name evidence="9" type="ordered locus">Shel_00250</name>
</gene>
<feature type="transmembrane region" description="Helical" evidence="8">
    <location>
        <begin position="131"/>
        <end position="149"/>
    </location>
</feature>
<dbReference type="PANTHER" id="PTHR20855:SF3">
    <property type="entry name" value="LD03007P"/>
    <property type="match status" value="1"/>
</dbReference>
<evidence type="ECO:0000313" key="9">
    <source>
        <dbReference type="EMBL" id="ACV21100.1"/>
    </source>
</evidence>
<keyword evidence="6 8" id="KW-0472">Membrane</keyword>
<evidence type="ECO:0000256" key="5">
    <source>
        <dbReference type="ARBA" id="ARBA00022989"/>
    </source>
</evidence>
<keyword evidence="10" id="KW-1185">Reference proteome</keyword>
<evidence type="ECO:0000256" key="3">
    <source>
        <dbReference type="ARBA" id="ARBA00022475"/>
    </source>
</evidence>
<dbReference type="EMBL" id="CP001684">
    <property type="protein sequence ID" value="ACV21100.1"/>
    <property type="molecule type" value="Genomic_DNA"/>
</dbReference>
<feature type="binding site" evidence="7">
    <location>
        <position position="236"/>
    </location>
    <ligand>
        <name>Zn(2+)</name>
        <dbReference type="ChEBI" id="CHEBI:29105"/>
    </ligand>
</feature>
<feature type="transmembrane region" description="Helical" evidence="8">
    <location>
        <begin position="210"/>
        <end position="229"/>
    </location>
</feature>
<dbReference type="GO" id="GO:0005886">
    <property type="term" value="C:plasma membrane"/>
    <property type="evidence" value="ECO:0007669"/>
    <property type="project" value="UniProtKB-SubCell"/>
</dbReference>
<dbReference type="NCBIfam" id="TIGR01065">
    <property type="entry name" value="hlyIII"/>
    <property type="match status" value="1"/>
</dbReference>
<dbReference type="Pfam" id="PF03006">
    <property type="entry name" value="HlyIII"/>
    <property type="match status" value="1"/>
</dbReference>
<keyword evidence="4 8" id="KW-0812">Transmembrane</keyword>
<feature type="binding site" evidence="7">
    <location>
        <position position="240"/>
    </location>
    <ligand>
        <name>Zn(2+)</name>
        <dbReference type="ChEBI" id="CHEBI:29105"/>
    </ligand>
</feature>
<evidence type="ECO:0000256" key="4">
    <source>
        <dbReference type="ARBA" id="ARBA00022692"/>
    </source>
</evidence>
<feature type="transmembrane region" description="Helical" evidence="8">
    <location>
        <begin position="235"/>
        <end position="258"/>
    </location>
</feature>
<comment type="similarity">
    <text evidence="2">Belongs to the UPF0073 (Hly-III) family.</text>
</comment>